<dbReference type="EMBL" id="QQAX01000012">
    <property type="protein sequence ID" value="RDI42854.1"/>
    <property type="molecule type" value="Genomic_DNA"/>
</dbReference>
<dbReference type="RefSeq" id="WP_114834514.1">
    <property type="nucleotide sequence ID" value="NZ_LR699114.1"/>
</dbReference>
<keyword evidence="12" id="KW-1185">Reference proteome</keyword>
<comment type="function">
    <text evidence="9 10">Catalyzes the ferrous insertion into protoporphyrin IX.</text>
</comment>
<evidence type="ECO:0000313" key="11">
    <source>
        <dbReference type="EMBL" id="RDI42854.1"/>
    </source>
</evidence>
<evidence type="ECO:0000313" key="12">
    <source>
        <dbReference type="Proteomes" id="UP000254720"/>
    </source>
</evidence>
<dbReference type="GO" id="GO:0004325">
    <property type="term" value="F:ferrochelatase activity"/>
    <property type="evidence" value="ECO:0007669"/>
    <property type="project" value="UniProtKB-UniRule"/>
</dbReference>
<feature type="binding site" evidence="9">
    <location>
        <position position="277"/>
    </location>
    <ligand>
        <name>Fe(2+)</name>
        <dbReference type="ChEBI" id="CHEBI:29033"/>
    </ligand>
</feature>
<dbReference type="OrthoDB" id="9809741at2"/>
<dbReference type="UniPathway" id="UPA00252">
    <property type="reaction ID" value="UER00325"/>
</dbReference>
<dbReference type="GO" id="GO:0006783">
    <property type="term" value="P:heme biosynthetic process"/>
    <property type="evidence" value="ECO:0007669"/>
    <property type="project" value="UniProtKB-UniRule"/>
</dbReference>
<protein>
    <recommendedName>
        <fullName evidence="9 10">Ferrochelatase</fullName>
        <ecNumber evidence="9 10">4.98.1.1</ecNumber>
    </recommendedName>
    <alternativeName>
        <fullName evidence="9">Heme synthase</fullName>
    </alternativeName>
    <alternativeName>
        <fullName evidence="9">Protoheme ferro-lyase</fullName>
    </alternativeName>
</protein>
<dbReference type="NCBIfam" id="TIGR00109">
    <property type="entry name" value="hemH"/>
    <property type="match status" value="1"/>
</dbReference>
<comment type="catalytic activity">
    <reaction evidence="8">
        <text>Fe-coproporphyrin III + 2 H(+) = coproporphyrin III + Fe(2+)</text>
        <dbReference type="Rhea" id="RHEA:49572"/>
        <dbReference type="ChEBI" id="CHEBI:15378"/>
        <dbReference type="ChEBI" id="CHEBI:29033"/>
        <dbReference type="ChEBI" id="CHEBI:68438"/>
        <dbReference type="ChEBI" id="CHEBI:131725"/>
        <dbReference type="EC" id="4.99.1.9"/>
    </reaction>
    <physiologicalReaction direction="right-to-left" evidence="8">
        <dbReference type="Rhea" id="RHEA:49574"/>
    </physiologicalReaction>
</comment>
<dbReference type="CDD" id="cd00419">
    <property type="entry name" value="Ferrochelatase_C"/>
    <property type="match status" value="1"/>
</dbReference>
<dbReference type="HAMAP" id="MF_00323">
    <property type="entry name" value="Ferrochelatase"/>
    <property type="match status" value="1"/>
</dbReference>
<comment type="similarity">
    <text evidence="1 9 10">Belongs to the ferrochelatase family.</text>
</comment>
<keyword evidence="6 9" id="KW-0456">Lyase</keyword>
<accession>A0A370GKE8</accession>
<dbReference type="GO" id="GO:0046872">
    <property type="term" value="F:metal ion binding"/>
    <property type="evidence" value="ECO:0007669"/>
    <property type="project" value="UniProtKB-KW"/>
</dbReference>
<dbReference type="AlphaFoldDB" id="A0A370GKE8"/>
<dbReference type="InterPro" id="IPR019772">
    <property type="entry name" value="Ferrochelatase_AS"/>
</dbReference>
<keyword evidence="3 9" id="KW-0479">Metal-binding</keyword>
<dbReference type="InterPro" id="IPR033644">
    <property type="entry name" value="Ferrochelatase_C"/>
</dbReference>
<name>A0A370GKE8_9COXI</name>
<comment type="caution">
    <text evidence="11">The sequence shown here is derived from an EMBL/GenBank/DDBJ whole genome shotgun (WGS) entry which is preliminary data.</text>
</comment>
<dbReference type="PANTHER" id="PTHR11108">
    <property type="entry name" value="FERROCHELATASE"/>
    <property type="match status" value="1"/>
</dbReference>
<dbReference type="CDD" id="cd03411">
    <property type="entry name" value="Ferrochelatase_N"/>
    <property type="match status" value="1"/>
</dbReference>
<evidence type="ECO:0000256" key="1">
    <source>
        <dbReference type="ARBA" id="ARBA00007718"/>
    </source>
</evidence>
<dbReference type="EC" id="4.98.1.1" evidence="9 10"/>
<evidence type="ECO:0000256" key="6">
    <source>
        <dbReference type="ARBA" id="ARBA00023239"/>
    </source>
</evidence>
<dbReference type="GO" id="GO:0005737">
    <property type="term" value="C:cytoplasm"/>
    <property type="evidence" value="ECO:0007669"/>
    <property type="project" value="UniProtKB-SubCell"/>
</dbReference>
<comment type="pathway">
    <text evidence="9 10">Porphyrin-containing compound metabolism; protoheme biosynthesis; protoheme from protoporphyrin-IX: step 1/1.</text>
</comment>
<comment type="subcellular location">
    <subcellularLocation>
        <location evidence="9 10">Cytoplasm</location>
    </subcellularLocation>
</comment>
<evidence type="ECO:0000256" key="7">
    <source>
        <dbReference type="ARBA" id="ARBA00023244"/>
    </source>
</evidence>
<dbReference type="SUPFAM" id="SSF53800">
    <property type="entry name" value="Chelatase"/>
    <property type="match status" value="1"/>
</dbReference>
<proteinExistence type="inferred from homology"/>
<dbReference type="PANTHER" id="PTHR11108:SF1">
    <property type="entry name" value="FERROCHELATASE, MITOCHONDRIAL"/>
    <property type="match status" value="1"/>
</dbReference>
<dbReference type="Pfam" id="PF00762">
    <property type="entry name" value="Ferrochelatase"/>
    <property type="match status" value="1"/>
</dbReference>
<feature type="binding site" evidence="9">
    <location>
        <position position="196"/>
    </location>
    <ligand>
        <name>Fe(2+)</name>
        <dbReference type="ChEBI" id="CHEBI:29033"/>
    </ligand>
</feature>
<keyword evidence="4 9" id="KW-0408">Iron</keyword>
<dbReference type="Gene3D" id="3.40.50.1400">
    <property type="match status" value="2"/>
</dbReference>
<evidence type="ECO:0000256" key="3">
    <source>
        <dbReference type="ARBA" id="ARBA00022723"/>
    </source>
</evidence>
<gene>
    <name evidence="9" type="primary">hemH</name>
    <name evidence="11" type="ORF">C8D86_11252</name>
</gene>
<dbReference type="Proteomes" id="UP000254720">
    <property type="component" value="Unassembled WGS sequence"/>
</dbReference>
<reference evidence="11 12" key="1">
    <citation type="submission" date="2018-07" db="EMBL/GenBank/DDBJ databases">
        <title>Genomic Encyclopedia of Type Strains, Phase IV (KMG-IV): sequencing the most valuable type-strain genomes for metagenomic binning, comparative biology and taxonomic classification.</title>
        <authorList>
            <person name="Goeker M."/>
        </authorList>
    </citation>
    <scope>NUCLEOTIDE SEQUENCE [LARGE SCALE GENOMIC DNA]</scope>
    <source>
        <strain evidence="11 12">DSM 16500</strain>
    </source>
</reference>
<dbReference type="PROSITE" id="PS00534">
    <property type="entry name" value="FERROCHELATASE"/>
    <property type="match status" value="1"/>
</dbReference>
<sequence length="320" mass="36487">MPKTGVLITNTGTPDAPTPRAVRRYLREFLSDRRIVQLPRLIWLPILYGLVLTLRPRRSARLYQRIWQENGSPMRATMQYVASSLQTKLRSLPGEIEVEIGMNYGHPSIGQGLKKLRQKNVDKIIVLPLFPQYSNTTTASTFDRVIAGLKKWSALPDLQMIYHYADNHEYICALASSVQTAWKKQGRPQHLLISFHGIPERFVKAGDPYQRQCELTAHLLAEAVGLAKDEWTLCYQSQFGYDKWLKPSTQTLFGELPERGIKHVDVICPGFAIDCLETLEEIAIRGKETFFEAGGESLRYIPALNENQIDMLITLIFSRL</sequence>
<evidence type="ECO:0000256" key="4">
    <source>
        <dbReference type="ARBA" id="ARBA00023004"/>
    </source>
</evidence>
<dbReference type="InterPro" id="IPR033659">
    <property type="entry name" value="Ferrochelatase_N"/>
</dbReference>
<keyword evidence="7 9" id="KW-0627">Porphyrin biosynthesis</keyword>
<keyword evidence="2 9" id="KW-0963">Cytoplasm</keyword>
<evidence type="ECO:0000256" key="9">
    <source>
        <dbReference type="HAMAP-Rule" id="MF_00323"/>
    </source>
</evidence>
<evidence type="ECO:0000256" key="5">
    <source>
        <dbReference type="ARBA" id="ARBA00023133"/>
    </source>
</evidence>
<dbReference type="InterPro" id="IPR001015">
    <property type="entry name" value="Ferrochelatase"/>
</dbReference>
<evidence type="ECO:0000256" key="2">
    <source>
        <dbReference type="ARBA" id="ARBA00022490"/>
    </source>
</evidence>
<keyword evidence="5 9" id="KW-0350">Heme biosynthesis</keyword>
<evidence type="ECO:0000256" key="8">
    <source>
        <dbReference type="ARBA" id="ARBA00024536"/>
    </source>
</evidence>
<dbReference type="FunFam" id="3.40.50.1400:FF:000002">
    <property type="entry name" value="Ferrochelatase"/>
    <property type="match status" value="1"/>
</dbReference>
<organism evidence="11 12">
    <name type="scientific">Aquicella lusitana</name>
    <dbReference type="NCBI Taxonomy" id="254246"/>
    <lineage>
        <taxon>Bacteria</taxon>
        <taxon>Pseudomonadati</taxon>
        <taxon>Pseudomonadota</taxon>
        <taxon>Gammaproteobacteria</taxon>
        <taxon>Legionellales</taxon>
        <taxon>Coxiellaceae</taxon>
        <taxon>Aquicella</taxon>
    </lineage>
</organism>
<evidence type="ECO:0000256" key="10">
    <source>
        <dbReference type="RuleBase" id="RU000607"/>
    </source>
</evidence>
<comment type="catalytic activity">
    <reaction evidence="9 10">
        <text>heme b + 2 H(+) = protoporphyrin IX + Fe(2+)</text>
        <dbReference type="Rhea" id="RHEA:22584"/>
        <dbReference type="ChEBI" id="CHEBI:15378"/>
        <dbReference type="ChEBI" id="CHEBI:29033"/>
        <dbReference type="ChEBI" id="CHEBI:57306"/>
        <dbReference type="ChEBI" id="CHEBI:60344"/>
        <dbReference type="EC" id="4.98.1.1"/>
    </reaction>
</comment>